<dbReference type="Proteomes" id="UP000241639">
    <property type="component" value="Unassembled WGS sequence"/>
</dbReference>
<accession>A0A2T4Z1S7</accession>
<name>A0A2T4Z1S7_9BACL</name>
<dbReference type="EMBL" id="PZZP01000003">
    <property type="protein sequence ID" value="PTM54740.1"/>
    <property type="molecule type" value="Genomic_DNA"/>
</dbReference>
<sequence>MIQHPYFLEQYQKERQRALEAYLREPRYTRPSLFHRICKGLARLLRQPQTASTHEVEKR</sequence>
<comment type="caution">
    <text evidence="1">The sequence shown here is derived from an EMBL/GenBank/DDBJ whole genome shotgun (WGS) entry which is preliminary data.</text>
</comment>
<protein>
    <recommendedName>
        <fullName evidence="3">YqzE-like protein</fullName>
    </recommendedName>
</protein>
<proteinExistence type="predicted"/>
<keyword evidence="2" id="KW-1185">Reference proteome</keyword>
<evidence type="ECO:0000313" key="2">
    <source>
        <dbReference type="Proteomes" id="UP000241639"/>
    </source>
</evidence>
<evidence type="ECO:0008006" key="3">
    <source>
        <dbReference type="Google" id="ProtNLM"/>
    </source>
</evidence>
<dbReference type="RefSeq" id="WP_107728370.1">
    <property type="nucleotide sequence ID" value="NZ_PZZP01000003.1"/>
</dbReference>
<evidence type="ECO:0000313" key="1">
    <source>
        <dbReference type="EMBL" id="PTM54740.1"/>
    </source>
</evidence>
<organism evidence="1 2">
    <name type="scientific">Desmospora activa DSM 45169</name>
    <dbReference type="NCBI Taxonomy" id="1121389"/>
    <lineage>
        <taxon>Bacteria</taxon>
        <taxon>Bacillati</taxon>
        <taxon>Bacillota</taxon>
        <taxon>Bacilli</taxon>
        <taxon>Bacillales</taxon>
        <taxon>Thermoactinomycetaceae</taxon>
        <taxon>Desmospora</taxon>
    </lineage>
</organism>
<dbReference type="AlphaFoldDB" id="A0A2T4Z1S7"/>
<reference evidence="1 2" key="1">
    <citation type="submission" date="2018-04" db="EMBL/GenBank/DDBJ databases">
        <title>Genomic Encyclopedia of Archaeal and Bacterial Type Strains, Phase II (KMG-II): from individual species to whole genera.</title>
        <authorList>
            <person name="Goeker M."/>
        </authorList>
    </citation>
    <scope>NUCLEOTIDE SEQUENCE [LARGE SCALE GENOMIC DNA]</scope>
    <source>
        <strain evidence="1 2">DSM 45169</strain>
    </source>
</reference>
<gene>
    <name evidence="1" type="ORF">C8J48_3392</name>
</gene>